<reference evidence="2" key="1">
    <citation type="submission" date="2021-10" db="EMBL/GenBank/DDBJ databases">
        <title>Anaerobic single-cell dispensing facilitates the cultivation of human gut bacteria.</title>
        <authorList>
            <person name="Afrizal A."/>
        </authorList>
    </citation>
    <scope>NUCLEOTIDE SEQUENCE</scope>
    <source>
        <strain evidence="2">CLA-AA-H274</strain>
    </source>
</reference>
<dbReference type="InterPro" id="IPR029044">
    <property type="entry name" value="Nucleotide-diphossugar_trans"/>
</dbReference>
<dbReference type="Gene3D" id="3.90.550.10">
    <property type="entry name" value="Spore Coat Polysaccharide Biosynthesis Protein SpsA, Chain A"/>
    <property type="match status" value="1"/>
</dbReference>
<evidence type="ECO:0000259" key="1">
    <source>
        <dbReference type="Pfam" id="PF00535"/>
    </source>
</evidence>
<comment type="caution">
    <text evidence="2">The sequence shown here is derived from an EMBL/GenBank/DDBJ whole genome shotgun (WGS) entry which is preliminary data.</text>
</comment>
<accession>A0AAE3ARE9</accession>
<dbReference type="InterPro" id="IPR050256">
    <property type="entry name" value="Glycosyltransferase_2"/>
</dbReference>
<dbReference type="EMBL" id="JAJEPU010000016">
    <property type="protein sequence ID" value="MCC2164604.1"/>
    <property type="molecule type" value="Genomic_DNA"/>
</dbReference>
<dbReference type="Proteomes" id="UP001198962">
    <property type="component" value="Unassembled WGS sequence"/>
</dbReference>
<evidence type="ECO:0000313" key="3">
    <source>
        <dbReference type="Proteomes" id="UP001198962"/>
    </source>
</evidence>
<dbReference type="RefSeq" id="WP_177978077.1">
    <property type="nucleotide sequence ID" value="NZ_JAJEPU010000016.1"/>
</dbReference>
<organism evidence="2 3">
    <name type="scientific">Brotaphodocola catenula</name>
    <dbReference type="NCBI Taxonomy" id="2885361"/>
    <lineage>
        <taxon>Bacteria</taxon>
        <taxon>Bacillati</taxon>
        <taxon>Bacillota</taxon>
        <taxon>Clostridia</taxon>
        <taxon>Lachnospirales</taxon>
        <taxon>Lachnospiraceae</taxon>
        <taxon>Brotaphodocola</taxon>
    </lineage>
</organism>
<dbReference type="PANTHER" id="PTHR48090">
    <property type="entry name" value="UNDECAPRENYL-PHOSPHATE 4-DEOXY-4-FORMAMIDO-L-ARABINOSE TRANSFERASE-RELATED"/>
    <property type="match status" value="1"/>
</dbReference>
<keyword evidence="3" id="KW-1185">Reference proteome</keyword>
<dbReference type="CDD" id="cd04179">
    <property type="entry name" value="DPM_DPG-synthase_like"/>
    <property type="match status" value="1"/>
</dbReference>
<sequence length="231" mass="26409">MRNKVLVIIPAYNEEANIEMVVGELEEKYPQYDYLVVNDGSTDRTEEICREHGYNLLDLPVNLGLAGCFQAGMKYAYYRKYAYAIQFDGDGQHRPEYIEPMMQKMKEGYDIVIGSRFVNQKKDFSFRMIGSRLIEGAIYLTTGVKVADPTSGMRMFSQKMIREFALNLNYGPEPDTVSYLLKQGAKIAEVPVKIAPRAGGESYLKPMVAVSYMSRILISILFIQNFRKSKR</sequence>
<feature type="domain" description="Glycosyltransferase 2-like" evidence="1">
    <location>
        <begin position="7"/>
        <end position="163"/>
    </location>
</feature>
<dbReference type="PANTHER" id="PTHR48090:SF7">
    <property type="entry name" value="RFBJ PROTEIN"/>
    <property type="match status" value="1"/>
</dbReference>
<gene>
    <name evidence="2" type="ORF">LKD32_06875</name>
</gene>
<name>A0AAE3ARE9_9FIRM</name>
<protein>
    <submittedName>
        <fullName evidence="2">Glycosyltransferase family 2 protein</fullName>
    </submittedName>
</protein>
<dbReference type="AlphaFoldDB" id="A0AAE3ARE9"/>
<dbReference type="SUPFAM" id="SSF53448">
    <property type="entry name" value="Nucleotide-diphospho-sugar transferases"/>
    <property type="match status" value="1"/>
</dbReference>
<dbReference type="Pfam" id="PF00535">
    <property type="entry name" value="Glycos_transf_2"/>
    <property type="match status" value="1"/>
</dbReference>
<evidence type="ECO:0000313" key="2">
    <source>
        <dbReference type="EMBL" id="MCC2164604.1"/>
    </source>
</evidence>
<proteinExistence type="predicted"/>
<dbReference type="InterPro" id="IPR001173">
    <property type="entry name" value="Glyco_trans_2-like"/>
</dbReference>